<evidence type="ECO:0000256" key="1">
    <source>
        <dbReference type="ARBA" id="ARBA00001863"/>
    </source>
</evidence>
<evidence type="ECO:0000256" key="9">
    <source>
        <dbReference type="PIRNR" id="PIRNR001031"/>
    </source>
</evidence>
<dbReference type="PANTHER" id="PTHR31616">
    <property type="entry name" value="TREHALASE"/>
    <property type="match status" value="1"/>
</dbReference>
<dbReference type="InterPro" id="IPR002044">
    <property type="entry name" value="CBM20"/>
</dbReference>
<dbReference type="Pfam" id="PF00686">
    <property type="entry name" value="CBM_20"/>
    <property type="match status" value="1"/>
</dbReference>
<dbReference type="Gene3D" id="1.50.10.10">
    <property type="match status" value="1"/>
</dbReference>
<dbReference type="EC" id="3.2.1.3" evidence="9"/>
<keyword evidence="3 12" id="KW-0732">Signal</keyword>
<name>A0A1B2U6U0_FLAVE</name>
<dbReference type="PANTHER" id="PTHR31616:SF12">
    <property type="entry name" value="GLUCOAMYLASE"/>
    <property type="match status" value="1"/>
</dbReference>
<comment type="catalytic activity">
    <reaction evidence="1 9">
        <text>Hydrolysis of terminal (1-&gt;4)-linked alpha-D-glucose residues successively from non-reducing ends of the chains with release of beta-D-glucose.</text>
        <dbReference type="EC" id="3.2.1.3"/>
    </reaction>
</comment>
<dbReference type="GO" id="GO:2001070">
    <property type="term" value="F:starch binding"/>
    <property type="evidence" value="ECO:0007669"/>
    <property type="project" value="InterPro"/>
</dbReference>
<feature type="signal peptide" evidence="12">
    <location>
        <begin position="1"/>
        <end position="18"/>
    </location>
</feature>
<keyword evidence="5" id="KW-0325">Glycoprotein</keyword>
<dbReference type="FunFam" id="1.50.10.10:FF:000018">
    <property type="entry name" value="Glucoamylase"/>
    <property type="match status" value="1"/>
</dbReference>
<sequence length="578" mass="61331">MRPISLLYGLGLTVSAWAQSGSIEAYIASESPIAKAGVLANIGPNGSKSQGAKAGVVIASPSTSDPDYLYTWTRDSALVFKAIIDEFTLGRDTTLRPHIDNYVTSQIQQQQVSNPSGTVSTGGLGEPKFHIDLSAFTGGWGRPQRDGPALRATAIIAYANWLIEQGNTTYVTNTIWPVLELDLNYVVANWNFTGFDLWEEVSSASFFTTAAQHRSLREGATLATKLGKTSLATSYTTQAVNTLCFLQSYWNPSGGYVTANTGGGRSGKDANVALASLHTFDPAAGCDAVTFQPCSDKALSNLKVYVDAFRSIYPINSGISSSAAVATGRYPEDTYYNGNPWYLTTAAVAEQLYDAIIVWKAQGSIQVTSTSLAFFQQLVPSAAVGTYASSSTTYTTLLNAVQTYADGFILVAARYTPSDGSLAEQYLRATGAPVSAKDLTWSYASLLTAFKAREGVASAGWGAAGLTVPATCSTGGGGGSGGATVAVTFNVQATTVFGENIYITGSVDALRNWSPDNAILLSSANYPSWSLTVNLPASTRIEYKYIRKYNGAVTWLADPNNVLTTPASGTYTVNDNWR</sequence>
<feature type="domain" description="CBM20" evidence="13">
    <location>
        <begin position="479"/>
        <end position="578"/>
    </location>
</feature>
<accession>A0A1B2U6U0</accession>
<dbReference type="InterPro" id="IPR013783">
    <property type="entry name" value="Ig-like_fold"/>
</dbReference>
<keyword evidence="7 9" id="KW-0326">Glycosidase</keyword>
<organism evidence="14">
    <name type="scientific">Flammulina velutipes</name>
    <name type="common">Agaricus velutipes</name>
    <dbReference type="NCBI Taxonomy" id="38945"/>
    <lineage>
        <taxon>Eukaryota</taxon>
        <taxon>Fungi</taxon>
        <taxon>Dikarya</taxon>
        <taxon>Basidiomycota</taxon>
        <taxon>Agaricomycotina</taxon>
        <taxon>Agaricomycetes</taxon>
        <taxon>Agaricomycetidae</taxon>
        <taxon>Agaricales</taxon>
        <taxon>Marasmiineae</taxon>
        <taxon>Physalacriaceae</taxon>
        <taxon>Flammulina</taxon>
    </lineage>
</organism>
<dbReference type="FunFam" id="2.60.40.10:FF:000552">
    <property type="entry name" value="Related to glucoamylase"/>
    <property type="match status" value="1"/>
</dbReference>
<dbReference type="Pfam" id="PF00723">
    <property type="entry name" value="Glyco_hydro_15"/>
    <property type="match status" value="1"/>
</dbReference>
<dbReference type="InterPro" id="IPR012341">
    <property type="entry name" value="6hp_glycosidase-like_sf"/>
</dbReference>
<dbReference type="GO" id="GO:0004339">
    <property type="term" value="F:glucan 1,4-alpha-glucosidase activity"/>
    <property type="evidence" value="ECO:0007669"/>
    <property type="project" value="UniProtKB-EC"/>
</dbReference>
<dbReference type="InterPro" id="IPR008291">
    <property type="entry name" value="Glucoamylase_SBD"/>
</dbReference>
<keyword evidence="8 9" id="KW-0624">Polysaccharide degradation</keyword>
<evidence type="ECO:0000256" key="3">
    <source>
        <dbReference type="ARBA" id="ARBA00022729"/>
    </source>
</evidence>
<keyword evidence="4 9" id="KW-0378">Hydrolase</keyword>
<feature type="chain" id="PRO_5008542119" description="Glucoamylase" evidence="12">
    <location>
        <begin position="19"/>
        <end position="578"/>
    </location>
</feature>
<dbReference type="GO" id="GO:0000272">
    <property type="term" value="P:polysaccharide catabolic process"/>
    <property type="evidence" value="ECO:0007669"/>
    <property type="project" value="UniProtKB-KW"/>
</dbReference>
<dbReference type="InterPro" id="IPR011613">
    <property type="entry name" value="GH15-like"/>
</dbReference>
<keyword evidence="6 9" id="KW-0119">Carbohydrate metabolism</keyword>
<dbReference type="CDD" id="cd05808">
    <property type="entry name" value="CBM20_alpha_amylase"/>
    <property type="match status" value="1"/>
</dbReference>
<dbReference type="Gene3D" id="2.60.40.10">
    <property type="entry name" value="Immunoglobulins"/>
    <property type="match status" value="1"/>
</dbReference>
<dbReference type="InterPro" id="IPR008928">
    <property type="entry name" value="6-hairpin_glycosidase_sf"/>
</dbReference>
<feature type="binding site" evidence="11">
    <location>
        <position position="140"/>
    </location>
    <ligand>
        <name>substrate</name>
    </ligand>
</feature>
<reference evidence="14" key="1">
    <citation type="submission" date="2016-03" db="EMBL/GenBank/DDBJ databases">
        <title>Flummulina velutipes amylase family and the analysis expression characteristics of amylase family and the correlation with amylase activity during mutual starch degradation.</title>
        <authorList>
            <person name="Li X."/>
            <person name="Xie B."/>
            <person name="Wen Z."/>
        </authorList>
    </citation>
    <scope>NUCLEOTIDE SEQUENCE</scope>
    <source>
        <strain evidence="14">L11</strain>
    </source>
</reference>
<dbReference type="SUPFAM" id="SSF49452">
    <property type="entry name" value="Starch-binding domain-like"/>
    <property type="match status" value="1"/>
</dbReference>
<proteinExistence type="evidence at transcript level"/>
<evidence type="ECO:0000256" key="8">
    <source>
        <dbReference type="ARBA" id="ARBA00023326"/>
    </source>
</evidence>
<feature type="active site" description="Proton donor" evidence="10">
    <location>
        <position position="199"/>
    </location>
</feature>
<comment type="similarity">
    <text evidence="2 9">Belongs to the glycosyl hydrolase 15 family.</text>
</comment>
<dbReference type="SMART" id="SM01065">
    <property type="entry name" value="CBM_2"/>
    <property type="match status" value="1"/>
</dbReference>
<evidence type="ECO:0000256" key="12">
    <source>
        <dbReference type="SAM" id="SignalP"/>
    </source>
</evidence>
<evidence type="ECO:0000256" key="2">
    <source>
        <dbReference type="ARBA" id="ARBA00006188"/>
    </source>
</evidence>
<dbReference type="EMBL" id="KU852596">
    <property type="protein sequence ID" value="AOC97459.1"/>
    <property type="molecule type" value="mRNA"/>
</dbReference>
<evidence type="ECO:0000256" key="6">
    <source>
        <dbReference type="ARBA" id="ARBA00023277"/>
    </source>
</evidence>
<dbReference type="InterPro" id="IPR013784">
    <property type="entry name" value="Carb-bd-like_fold"/>
</dbReference>
<dbReference type="PIRSF" id="PIRSF001031">
    <property type="entry name" value="Glu-a-glcsd_SBD"/>
    <property type="match status" value="1"/>
</dbReference>
<evidence type="ECO:0000256" key="11">
    <source>
        <dbReference type="PIRSR" id="PIRSR001031-2"/>
    </source>
</evidence>
<feature type="active site" description="Proton acceptor" evidence="10">
    <location>
        <position position="196"/>
    </location>
</feature>
<dbReference type="InterPro" id="IPR046966">
    <property type="entry name" value="Glucoamylase_active_site"/>
</dbReference>
<dbReference type="AlphaFoldDB" id="A0A1B2U6U0"/>
<evidence type="ECO:0000313" key="14">
    <source>
        <dbReference type="EMBL" id="AOC97459.1"/>
    </source>
</evidence>
<dbReference type="PRINTS" id="PR00736">
    <property type="entry name" value="GLHYDRLASE15"/>
</dbReference>
<dbReference type="SUPFAM" id="SSF48208">
    <property type="entry name" value="Six-hairpin glycosidases"/>
    <property type="match status" value="1"/>
</dbReference>
<dbReference type="GO" id="GO:0000324">
    <property type="term" value="C:fungal-type vacuole"/>
    <property type="evidence" value="ECO:0007669"/>
    <property type="project" value="TreeGrafter"/>
</dbReference>
<dbReference type="InterPro" id="IPR000165">
    <property type="entry name" value="Glucoamylase"/>
</dbReference>
<protein>
    <recommendedName>
        <fullName evidence="9">Glucoamylase</fullName>
        <ecNumber evidence="9">3.2.1.3</ecNumber>
    </recommendedName>
    <alternativeName>
        <fullName evidence="9">1,4-alpha-D-glucan glucohydrolase</fullName>
    </alternativeName>
    <alternativeName>
        <fullName evidence="9">Glucan 1,4-alpha-glucosidase</fullName>
    </alternativeName>
</protein>
<evidence type="ECO:0000259" key="13">
    <source>
        <dbReference type="PROSITE" id="PS51166"/>
    </source>
</evidence>
<evidence type="ECO:0000256" key="7">
    <source>
        <dbReference type="ARBA" id="ARBA00023295"/>
    </source>
</evidence>
<evidence type="ECO:0000256" key="4">
    <source>
        <dbReference type="ARBA" id="ARBA00022801"/>
    </source>
</evidence>
<dbReference type="PROSITE" id="PS51166">
    <property type="entry name" value="CBM20"/>
    <property type="match status" value="1"/>
</dbReference>
<evidence type="ECO:0000256" key="10">
    <source>
        <dbReference type="PIRSR" id="PIRSR001031-1"/>
    </source>
</evidence>
<evidence type="ECO:0000256" key="5">
    <source>
        <dbReference type="ARBA" id="ARBA00023180"/>
    </source>
</evidence>
<dbReference type="PROSITE" id="PS00820">
    <property type="entry name" value="GLUCOAMYLASE"/>
    <property type="match status" value="1"/>
</dbReference>